<dbReference type="CDD" id="cd20379">
    <property type="entry name" value="Tudor_dTUD-like"/>
    <property type="match status" value="1"/>
</dbReference>
<evidence type="ECO:0008006" key="3">
    <source>
        <dbReference type="Google" id="ProtNLM"/>
    </source>
</evidence>
<proteinExistence type="predicted"/>
<evidence type="ECO:0000313" key="2">
    <source>
        <dbReference type="EMBL" id="CAE0641031.1"/>
    </source>
</evidence>
<evidence type="ECO:0000256" key="1">
    <source>
        <dbReference type="SAM" id="MobiDB-lite"/>
    </source>
</evidence>
<dbReference type="EMBL" id="HBIU01043996">
    <property type="protein sequence ID" value="CAE0641031.1"/>
    <property type="molecule type" value="Transcribed_RNA"/>
</dbReference>
<dbReference type="Gene3D" id="2.30.30.140">
    <property type="match status" value="1"/>
</dbReference>
<name>A0A6S9KAU9_HETAK</name>
<organism evidence="2">
    <name type="scientific">Heterosigma akashiwo</name>
    <name type="common">Chromophytic alga</name>
    <name type="synonym">Heterosigma carterae</name>
    <dbReference type="NCBI Taxonomy" id="2829"/>
    <lineage>
        <taxon>Eukaryota</taxon>
        <taxon>Sar</taxon>
        <taxon>Stramenopiles</taxon>
        <taxon>Ochrophyta</taxon>
        <taxon>Raphidophyceae</taxon>
        <taxon>Chattonellales</taxon>
        <taxon>Chattonellaceae</taxon>
        <taxon>Heterosigma</taxon>
    </lineage>
</organism>
<feature type="compositionally biased region" description="Basic and acidic residues" evidence="1">
    <location>
        <begin position="60"/>
        <end position="78"/>
    </location>
</feature>
<dbReference type="AlphaFoldDB" id="A0A6S9KAU9"/>
<sequence length="170" mass="18890">MVSEGKYDWGEENEIRSIWQVGNVVERDIDGEWYAAKIVSVIQDEFDEIIYDVEYVDDGNVEHGVPEDELRTGDHETLEQALAKADDEGNSDNQSKAGRPREAPRPLGGALFPTRGEEEEEKRRQAAPRVVVHGLAQDGEATAYIINGPENNVATGSGLRGIRWLKEGAR</sequence>
<gene>
    <name evidence="2" type="ORF">HAKA00212_LOCUS19855</name>
</gene>
<feature type="region of interest" description="Disordered" evidence="1">
    <location>
        <begin position="60"/>
        <end position="127"/>
    </location>
</feature>
<protein>
    <recommendedName>
        <fullName evidence="3">Tudor domain-containing protein</fullName>
    </recommendedName>
</protein>
<reference evidence="2" key="1">
    <citation type="submission" date="2021-01" db="EMBL/GenBank/DDBJ databases">
        <authorList>
            <person name="Corre E."/>
            <person name="Pelletier E."/>
            <person name="Niang G."/>
            <person name="Scheremetjew M."/>
            <person name="Finn R."/>
            <person name="Kale V."/>
            <person name="Holt S."/>
            <person name="Cochrane G."/>
            <person name="Meng A."/>
            <person name="Brown T."/>
            <person name="Cohen L."/>
        </authorList>
    </citation>
    <scope>NUCLEOTIDE SEQUENCE</scope>
    <source>
        <strain evidence="2">CCMP3107</strain>
    </source>
</reference>
<accession>A0A6S9KAU9</accession>